<name>A0A0K2LDM3_9LACO</name>
<dbReference type="OrthoDB" id="2323912at2"/>
<dbReference type="RefSeq" id="WP_041500464.1">
    <property type="nucleotide sequence ID" value="NZ_BJDV01000002.1"/>
</dbReference>
<reference evidence="2 3" key="1">
    <citation type="submission" date="2015-08" db="EMBL/GenBank/DDBJ databases">
        <title>Genomic sequence of Lactobacillus heilongjiangensis DSM 28069, isolated from Chinese traditional pickle.</title>
        <authorList>
            <person name="Jiang X."/>
            <person name="Zheng B."/>
            <person name="Cheng H."/>
        </authorList>
    </citation>
    <scope>NUCLEOTIDE SEQUENCE [LARGE SCALE GENOMIC DNA]</scope>
    <source>
        <strain evidence="2 3">DSM 28069</strain>
    </source>
</reference>
<gene>
    <name evidence="2" type="ORF">JP39_08570</name>
</gene>
<feature type="chain" id="PRO_5039692169" description="Surface layer protein A domain-containing protein" evidence="1">
    <location>
        <begin position="22"/>
        <end position="146"/>
    </location>
</feature>
<proteinExistence type="predicted"/>
<dbReference type="EMBL" id="CP012559">
    <property type="protein sequence ID" value="ALB29402.1"/>
    <property type="molecule type" value="Genomic_DNA"/>
</dbReference>
<sequence length="146" mass="15874">MKLLQKSLLFASLVALGSGVASIPALTTGNGIAQAATTTTTKNLKADGFYYRVSKDRLVKASDVQILNKDDQTDSSMIETDTPNDFRLEVTVKKADLYNLKGEKVSEHLTQGTVCTIGNEDAFTQSTYYKASSKAKLVQLNDSSWL</sequence>
<evidence type="ECO:0000313" key="3">
    <source>
        <dbReference type="Proteomes" id="UP000061546"/>
    </source>
</evidence>
<evidence type="ECO:0008006" key="4">
    <source>
        <dbReference type="Google" id="ProtNLM"/>
    </source>
</evidence>
<protein>
    <recommendedName>
        <fullName evidence="4">Surface layer protein A domain-containing protein</fullName>
    </recommendedName>
</protein>
<feature type="signal peptide" evidence="1">
    <location>
        <begin position="1"/>
        <end position="21"/>
    </location>
</feature>
<keyword evidence="3" id="KW-1185">Reference proteome</keyword>
<accession>A0A0K2LDM3</accession>
<dbReference type="Proteomes" id="UP000061546">
    <property type="component" value="Chromosome"/>
</dbReference>
<organism evidence="2 3">
    <name type="scientific">Companilactobacillus heilongjiangensis</name>
    <dbReference type="NCBI Taxonomy" id="1074467"/>
    <lineage>
        <taxon>Bacteria</taxon>
        <taxon>Bacillati</taxon>
        <taxon>Bacillota</taxon>
        <taxon>Bacilli</taxon>
        <taxon>Lactobacillales</taxon>
        <taxon>Lactobacillaceae</taxon>
        <taxon>Companilactobacillus</taxon>
    </lineage>
</organism>
<dbReference type="KEGG" id="lhi:JP39_08570"/>
<evidence type="ECO:0000313" key="2">
    <source>
        <dbReference type="EMBL" id="ALB29402.1"/>
    </source>
</evidence>
<dbReference type="AlphaFoldDB" id="A0A0K2LDM3"/>
<keyword evidence="1" id="KW-0732">Signal</keyword>
<evidence type="ECO:0000256" key="1">
    <source>
        <dbReference type="SAM" id="SignalP"/>
    </source>
</evidence>